<feature type="domain" description="NADH:flavin oxidoreductase/NADH oxidase N-terminal" evidence="7">
    <location>
        <begin position="110"/>
        <end position="248"/>
    </location>
</feature>
<name>A0A0W0FJE9_MONRR</name>
<feature type="region of interest" description="Disordered" evidence="6">
    <location>
        <begin position="1"/>
        <end position="25"/>
    </location>
</feature>
<keyword evidence="3" id="KW-0288">FMN</keyword>
<dbReference type="Proteomes" id="UP000054988">
    <property type="component" value="Unassembled WGS sequence"/>
</dbReference>
<dbReference type="InterPro" id="IPR001155">
    <property type="entry name" value="OxRdtase_FMN_N"/>
</dbReference>
<dbReference type="eggNOG" id="KOG0134">
    <property type="taxonomic scope" value="Eukaryota"/>
</dbReference>
<dbReference type="PANTHER" id="PTHR43303:SF4">
    <property type="entry name" value="NADPH DEHYDROGENASE C23G7.10C-RELATED"/>
    <property type="match status" value="1"/>
</dbReference>
<dbReference type="Gene3D" id="3.20.20.70">
    <property type="entry name" value="Aldolase class I"/>
    <property type="match status" value="1"/>
</dbReference>
<evidence type="ECO:0000256" key="1">
    <source>
        <dbReference type="ARBA" id="ARBA00001917"/>
    </source>
</evidence>
<dbReference type="GO" id="GO:0050661">
    <property type="term" value="F:NADP binding"/>
    <property type="evidence" value="ECO:0007669"/>
    <property type="project" value="InterPro"/>
</dbReference>
<proteinExistence type="predicted"/>
<keyword evidence="4" id="KW-0521">NADP</keyword>
<dbReference type="Pfam" id="PF00724">
    <property type="entry name" value="Oxidored_FMN"/>
    <property type="match status" value="1"/>
</dbReference>
<evidence type="ECO:0000256" key="4">
    <source>
        <dbReference type="ARBA" id="ARBA00022857"/>
    </source>
</evidence>
<keyword evidence="2" id="KW-0285">Flavoprotein</keyword>
<dbReference type="GO" id="GO:0003959">
    <property type="term" value="F:NADPH dehydrogenase activity"/>
    <property type="evidence" value="ECO:0007669"/>
    <property type="project" value="InterPro"/>
</dbReference>
<accession>A0A0W0FJE9</accession>
<dbReference type="SUPFAM" id="SSF51395">
    <property type="entry name" value="FMN-linked oxidoreductases"/>
    <property type="match status" value="1"/>
</dbReference>
<evidence type="ECO:0000256" key="2">
    <source>
        <dbReference type="ARBA" id="ARBA00022630"/>
    </source>
</evidence>
<dbReference type="InterPro" id="IPR044152">
    <property type="entry name" value="YqjM-like"/>
</dbReference>
<evidence type="ECO:0000256" key="6">
    <source>
        <dbReference type="SAM" id="MobiDB-lite"/>
    </source>
</evidence>
<evidence type="ECO:0000259" key="7">
    <source>
        <dbReference type="Pfam" id="PF00724"/>
    </source>
</evidence>
<reference evidence="8 9" key="1">
    <citation type="submission" date="2015-12" db="EMBL/GenBank/DDBJ databases">
        <title>Draft genome sequence of Moniliophthora roreri, the causal agent of frosty pod rot of cacao.</title>
        <authorList>
            <person name="Aime M.C."/>
            <person name="Diaz-Valderrama J.R."/>
            <person name="Kijpornyongpan T."/>
            <person name="Phillips-Mora W."/>
        </authorList>
    </citation>
    <scope>NUCLEOTIDE SEQUENCE [LARGE SCALE GENOMIC DNA]</scope>
    <source>
        <strain evidence="8 9">MCA 2952</strain>
    </source>
</reference>
<dbReference type="AlphaFoldDB" id="A0A0W0FJE9"/>
<comment type="caution">
    <text evidence="8">The sequence shown here is derived from an EMBL/GenBank/DDBJ whole genome shotgun (WGS) entry which is preliminary data.</text>
</comment>
<sequence>MSILDLPSEPTPGIPYFSPNQDPPAETAIPEEGKALLLTFQPFQSKISELDCGRASVPIFSQKRIRYTMAYSSAGQHRTTWSWFNVYGNNRSVGSRQNLTPRRRNMERLTHIQPWKDITTYAHSPNQKIGIQLGHAGRKASAVAPFLHFSMQVTEAVGGWPRDVVRPGGESFAETFPTPRALTTEEVKCIVQAFKETAIRAVKVGFDVIEIHDAHAYLLHSLLSPYTNKRTDKYGGSFENRICPSLEVSEGSLCT</sequence>
<dbReference type="EMBL" id="LATX01001899">
    <property type="protein sequence ID" value="KTB36463.1"/>
    <property type="molecule type" value="Genomic_DNA"/>
</dbReference>
<gene>
    <name evidence="8" type="ORF">WG66_10971</name>
</gene>
<organism evidence="8 9">
    <name type="scientific">Moniliophthora roreri</name>
    <name type="common">Frosty pod rot fungus</name>
    <name type="synonym">Monilia roreri</name>
    <dbReference type="NCBI Taxonomy" id="221103"/>
    <lineage>
        <taxon>Eukaryota</taxon>
        <taxon>Fungi</taxon>
        <taxon>Dikarya</taxon>
        <taxon>Basidiomycota</taxon>
        <taxon>Agaricomycotina</taxon>
        <taxon>Agaricomycetes</taxon>
        <taxon>Agaricomycetidae</taxon>
        <taxon>Agaricales</taxon>
        <taxon>Marasmiineae</taxon>
        <taxon>Marasmiaceae</taxon>
        <taxon>Moniliophthora</taxon>
    </lineage>
</organism>
<evidence type="ECO:0000256" key="3">
    <source>
        <dbReference type="ARBA" id="ARBA00022643"/>
    </source>
</evidence>
<evidence type="ECO:0000313" key="9">
    <source>
        <dbReference type="Proteomes" id="UP000054988"/>
    </source>
</evidence>
<evidence type="ECO:0000256" key="5">
    <source>
        <dbReference type="ARBA" id="ARBA00023002"/>
    </source>
</evidence>
<evidence type="ECO:0000313" key="8">
    <source>
        <dbReference type="EMBL" id="KTB36463.1"/>
    </source>
</evidence>
<comment type="cofactor">
    <cofactor evidence="1">
        <name>FMN</name>
        <dbReference type="ChEBI" id="CHEBI:58210"/>
    </cofactor>
</comment>
<protein>
    <submittedName>
        <fullName evidence="8">Putative FMN-linked oxidoreductase</fullName>
    </submittedName>
</protein>
<keyword evidence="5" id="KW-0560">Oxidoreductase</keyword>
<dbReference type="PANTHER" id="PTHR43303">
    <property type="entry name" value="NADPH DEHYDROGENASE C23G7.10C-RELATED"/>
    <property type="match status" value="1"/>
</dbReference>
<dbReference type="GO" id="GO:0010181">
    <property type="term" value="F:FMN binding"/>
    <property type="evidence" value="ECO:0007669"/>
    <property type="project" value="InterPro"/>
</dbReference>
<dbReference type="InterPro" id="IPR013785">
    <property type="entry name" value="Aldolase_TIM"/>
</dbReference>